<dbReference type="RefSeq" id="XP_007333245.1">
    <property type="nucleotide sequence ID" value="XM_007333183.1"/>
</dbReference>
<accession>K5VNR6</accession>
<dbReference type="OrthoDB" id="3027122at2759"/>
<sequence>MSLFSQYIIRGAAHDDSARDPPPRRHPNTRINLIARITAWLDSQAQQELLLWITGPAGVGKSAVVQACAEHLAKYNLLGASLAIRIEAYRNLKGELLPFAILWMMNLSIAISRLLSFRIPSNFAKTSFHRQLALLRTVGPQRRSGPRNFISHAQDFALHNATMTAVEGDQYTVTYVQGDRNLMPQIMKLLSDHIILGAAHDDSARVPPPRCHPGTRIKLIARITAWFNGEARHELLLWITGPAGVGKSAVVQTFAEYLVEAKLLGASIFCSRPNKRNNPHRILITIAYQLAVRIGEYREFIVERLTLDPQLLNRDMATQFKTFILEPFVEKKIGAGGNRWGILLDGLDELEGEDAQCEIIRLVSTFAHEYRDTPLVWIIASRPEPHICNTFSDAANLSHWSEYIPIDSTEACDDVERFLRSSFEMTRKKFRQCVPSDWPGDSEFLKLTAAASGLFVYAEVVMQFIRDPDNADPVSQFEIVLLVIDRSGAIPSKENPFVQLDALYREILSSISPKLWPTTKRLLGFLICQQRLSFYIANRIRTLRGTSLLFGLTRSVMYPCLIKCHSTVRVPDWKVAHEVTLGILHASFADYLKDPSRSGDFHVENKDAKDDMLFRLLEVWNICSGDNIPTASVESMWHRYCLKLGDKTPSRTIAKFHTDLFYDIVYCLRTSMPFIMRAPVESPILYPQLRKVHMIKLCYYFNGYDLRTFGDTLVRDAHHVNDIELLFSGKSNSKTSNLDDLTGKR</sequence>
<dbReference type="PANTHER" id="PTHR10039:SF17">
    <property type="entry name" value="FUNGAL STAND N-TERMINAL GOODBYE DOMAIN-CONTAINING PROTEIN-RELATED"/>
    <property type="match status" value="1"/>
</dbReference>
<reference evidence="4" key="1">
    <citation type="journal article" date="2012" name="Proc. Natl. Acad. Sci. U.S.A.">
        <title>Genome sequence of the button mushroom Agaricus bisporus reveals mechanisms governing adaptation to a humic-rich ecological niche.</title>
        <authorList>
            <person name="Morin E."/>
            <person name="Kohler A."/>
            <person name="Baker A.R."/>
            <person name="Foulongne-Oriol M."/>
            <person name="Lombard V."/>
            <person name="Nagy L.G."/>
            <person name="Ohm R.A."/>
            <person name="Patyshakuliyeva A."/>
            <person name="Brun A."/>
            <person name="Aerts A.L."/>
            <person name="Bailey A.M."/>
            <person name="Billette C."/>
            <person name="Coutinho P.M."/>
            <person name="Deakin G."/>
            <person name="Doddapaneni H."/>
            <person name="Floudas D."/>
            <person name="Grimwood J."/>
            <person name="Hilden K."/>
            <person name="Kuees U."/>
            <person name="LaButti K.M."/>
            <person name="Lapidus A."/>
            <person name="Lindquist E.A."/>
            <person name="Lucas S.M."/>
            <person name="Murat C."/>
            <person name="Riley R.W."/>
            <person name="Salamov A.A."/>
            <person name="Schmutz J."/>
            <person name="Subramanian V."/>
            <person name="Woesten H.A.B."/>
            <person name="Xu J."/>
            <person name="Eastwood D.C."/>
            <person name="Foster G.D."/>
            <person name="Sonnenberg A.S."/>
            <person name="Cullen D."/>
            <person name="de Vries R.P."/>
            <person name="Lundell T."/>
            <person name="Hibbett D.S."/>
            <person name="Henrissat B."/>
            <person name="Burton K.S."/>
            <person name="Kerrigan R.W."/>
            <person name="Challen M.P."/>
            <person name="Grigoriev I.V."/>
            <person name="Martin F."/>
        </authorList>
    </citation>
    <scope>NUCLEOTIDE SEQUENCE [LARGE SCALE GENOMIC DNA]</scope>
    <source>
        <strain evidence="4">JB137-S8 / ATCC MYA-4627 / FGSC 10392</strain>
    </source>
</reference>
<name>K5VNR6_AGABU</name>
<evidence type="ECO:0000313" key="4">
    <source>
        <dbReference type="Proteomes" id="UP000008493"/>
    </source>
</evidence>
<feature type="domain" description="Nephrocystin 3-like N-terminal" evidence="2">
    <location>
        <begin position="223"/>
        <end position="382"/>
    </location>
</feature>
<dbReference type="Gene3D" id="3.40.50.300">
    <property type="entry name" value="P-loop containing nucleotide triphosphate hydrolases"/>
    <property type="match status" value="1"/>
</dbReference>
<dbReference type="SUPFAM" id="SSF52540">
    <property type="entry name" value="P-loop containing nucleoside triphosphate hydrolases"/>
    <property type="match status" value="2"/>
</dbReference>
<dbReference type="EMBL" id="JH971405">
    <property type="protein sequence ID" value="EKM76074.1"/>
    <property type="molecule type" value="Genomic_DNA"/>
</dbReference>
<dbReference type="HOGENOM" id="CLU_000288_6_10_1"/>
<gene>
    <name evidence="3" type="ORF">AGABI1DRAFT_131595</name>
</gene>
<dbReference type="AlphaFoldDB" id="K5VNR6"/>
<keyword evidence="1" id="KW-0677">Repeat</keyword>
<protein>
    <recommendedName>
        <fullName evidence="2">Nephrocystin 3-like N-terminal domain-containing protein</fullName>
    </recommendedName>
</protein>
<proteinExistence type="predicted"/>
<dbReference type="InParanoid" id="K5VNR6"/>
<dbReference type="GeneID" id="18827473"/>
<evidence type="ECO:0000259" key="2">
    <source>
        <dbReference type="Pfam" id="PF24883"/>
    </source>
</evidence>
<evidence type="ECO:0000256" key="1">
    <source>
        <dbReference type="ARBA" id="ARBA00022737"/>
    </source>
</evidence>
<dbReference type="InterPro" id="IPR056884">
    <property type="entry name" value="NPHP3-like_N"/>
</dbReference>
<dbReference type="Pfam" id="PF24883">
    <property type="entry name" value="NPHP3_N"/>
    <property type="match status" value="1"/>
</dbReference>
<evidence type="ECO:0000313" key="3">
    <source>
        <dbReference type="EMBL" id="EKM76074.1"/>
    </source>
</evidence>
<dbReference type="OMA" id="LEVWNIC"/>
<dbReference type="Proteomes" id="UP000008493">
    <property type="component" value="Unassembled WGS sequence"/>
</dbReference>
<organism evidence="3 4">
    <name type="scientific">Agaricus bisporus var. burnettii (strain JB137-S8 / ATCC MYA-4627 / FGSC 10392)</name>
    <name type="common">White button mushroom</name>
    <dbReference type="NCBI Taxonomy" id="597362"/>
    <lineage>
        <taxon>Eukaryota</taxon>
        <taxon>Fungi</taxon>
        <taxon>Dikarya</taxon>
        <taxon>Basidiomycota</taxon>
        <taxon>Agaricomycotina</taxon>
        <taxon>Agaricomycetes</taxon>
        <taxon>Agaricomycetidae</taxon>
        <taxon>Agaricales</taxon>
        <taxon>Agaricineae</taxon>
        <taxon>Agaricaceae</taxon>
        <taxon>Agaricus</taxon>
    </lineage>
</organism>
<dbReference type="PANTHER" id="PTHR10039">
    <property type="entry name" value="AMELOGENIN"/>
    <property type="match status" value="1"/>
</dbReference>
<dbReference type="InterPro" id="IPR027417">
    <property type="entry name" value="P-loop_NTPase"/>
</dbReference>
<dbReference type="KEGG" id="abp:AGABI1DRAFT131595"/>
<keyword evidence="4" id="KW-1185">Reference proteome</keyword>